<evidence type="ECO:0000313" key="3">
    <source>
        <dbReference type="Proteomes" id="UP000295706"/>
    </source>
</evidence>
<reference evidence="2 3" key="1">
    <citation type="submission" date="2019-02" db="EMBL/GenBank/DDBJ databases">
        <title>Arundinibacter roseus gen. nov., sp. nov., a new member of the family Cytophagaceae.</title>
        <authorList>
            <person name="Szuroczki S."/>
            <person name="Khayer B."/>
            <person name="Sproer C."/>
            <person name="Toumi M."/>
            <person name="Szabo A."/>
            <person name="Felfoldi T."/>
            <person name="Schumann P."/>
            <person name="Toth E."/>
        </authorList>
    </citation>
    <scope>NUCLEOTIDE SEQUENCE [LARGE SCALE GENOMIC DNA]</scope>
    <source>
        <strain evidence="2 3">DMA-k-7a</strain>
    </source>
</reference>
<evidence type="ECO:0000259" key="1">
    <source>
        <dbReference type="Pfam" id="PF01261"/>
    </source>
</evidence>
<dbReference type="OrthoDB" id="127797at2"/>
<dbReference type="Gene3D" id="3.20.20.150">
    <property type="entry name" value="Divalent-metal-dependent TIM barrel enzymes"/>
    <property type="match status" value="1"/>
</dbReference>
<dbReference type="PANTHER" id="PTHR12110">
    <property type="entry name" value="HYDROXYPYRUVATE ISOMERASE"/>
    <property type="match status" value="1"/>
</dbReference>
<sequence>MTFSRRDFLKTTPLMPMAFSGALQQKKEVPQRLKLSCNLYSFNNPLRKGEMTLEEVFAFCSDVGFAAVDPTGYYFPGYPAVPSDAYIFELKRTAFLLGLDISGTGIRTDFSVSDAQKRAADVELVRQWVEVAAKLDAPVLRVFAGKGVPKGFSEKEVLDWVVESLQQCVAYGEQHGVMIVLQNHNELLKTVDQVLYIRQKIDSKWLGINLDIGSLRAGDPYEGIARLAPYAYTWQIKEKIYRTGKEEVPDLKRLMELIIKSGYRGYIPIETLDGDPRVQVPRFLAEVQLAMSSS</sequence>
<keyword evidence="3" id="KW-1185">Reference proteome</keyword>
<dbReference type="InterPro" id="IPR036237">
    <property type="entry name" value="Xyl_isomerase-like_sf"/>
</dbReference>
<dbReference type="InterPro" id="IPR050312">
    <property type="entry name" value="IolE/XylAMocC-like"/>
</dbReference>
<dbReference type="Proteomes" id="UP000295706">
    <property type="component" value="Unassembled WGS sequence"/>
</dbReference>
<dbReference type="PANTHER" id="PTHR12110:SF53">
    <property type="entry name" value="BLR5974 PROTEIN"/>
    <property type="match status" value="1"/>
</dbReference>
<dbReference type="Pfam" id="PF01261">
    <property type="entry name" value="AP_endonuc_2"/>
    <property type="match status" value="1"/>
</dbReference>
<name>A0A4R4K8N1_9BACT</name>
<comment type="caution">
    <text evidence="2">The sequence shown here is derived from an EMBL/GenBank/DDBJ whole genome shotgun (WGS) entry which is preliminary data.</text>
</comment>
<gene>
    <name evidence="2" type="ORF">EZE20_13720</name>
</gene>
<dbReference type="GO" id="GO:0016853">
    <property type="term" value="F:isomerase activity"/>
    <property type="evidence" value="ECO:0007669"/>
    <property type="project" value="UniProtKB-KW"/>
</dbReference>
<evidence type="ECO:0000313" key="2">
    <source>
        <dbReference type="EMBL" id="TDB63998.1"/>
    </source>
</evidence>
<proteinExistence type="predicted"/>
<organism evidence="2 3">
    <name type="scientific">Arundinibacter roseus</name>
    <dbReference type="NCBI Taxonomy" id="2070510"/>
    <lineage>
        <taxon>Bacteria</taxon>
        <taxon>Pseudomonadati</taxon>
        <taxon>Bacteroidota</taxon>
        <taxon>Cytophagia</taxon>
        <taxon>Cytophagales</taxon>
        <taxon>Spirosomataceae</taxon>
        <taxon>Arundinibacter</taxon>
    </lineage>
</organism>
<keyword evidence="2" id="KW-0413">Isomerase</keyword>
<dbReference type="RefSeq" id="WP_132118568.1">
    <property type="nucleotide sequence ID" value="NZ_SMJU01000008.1"/>
</dbReference>
<protein>
    <submittedName>
        <fullName evidence="2">Sugar phosphate isomerase/epimerase</fullName>
    </submittedName>
</protein>
<dbReference type="SUPFAM" id="SSF51658">
    <property type="entry name" value="Xylose isomerase-like"/>
    <property type="match status" value="1"/>
</dbReference>
<feature type="domain" description="Xylose isomerase-like TIM barrel" evidence="1">
    <location>
        <begin position="57"/>
        <end position="274"/>
    </location>
</feature>
<dbReference type="InterPro" id="IPR013022">
    <property type="entry name" value="Xyl_isomerase-like_TIM-brl"/>
</dbReference>
<accession>A0A4R4K8N1</accession>
<dbReference type="AlphaFoldDB" id="A0A4R4K8N1"/>
<dbReference type="EMBL" id="SMJU01000008">
    <property type="protein sequence ID" value="TDB63998.1"/>
    <property type="molecule type" value="Genomic_DNA"/>
</dbReference>